<keyword evidence="2" id="KW-1185">Reference proteome</keyword>
<evidence type="ECO:0008006" key="3">
    <source>
        <dbReference type="Google" id="ProtNLM"/>
    </source>
</evidence>
<dbReference type="Proteomes" id="UP001164963">
    <property type="component" value="Chromosome"/>
</dbReference>
<evidence type="ECO:0000313" key="1">
    <source>
        <dbReference type="EMBL" id="UZK58552.1"/>
    </source>
</evidence>
<dbReference type="EMBL" id="CP098740">
    <property type="protein sequence ID" value="UZK58552.1"/>
    <property type="molecule type" value="Genomic_DNA"/>
</dbReference>
<evidence type="ECO:0000313" key="2">
    <source>
        <dbReference type="Proteomes" id="UP001164963"/>
    </source>
</evidence>
<name>A0ABY6Q1S1_9ACTN</name>
<gene>
    <name evidence="1" type="ORF">NEH16_18425</name>
</gene>
<accession>A0ABY6Q1S1</accession>
<sequence>MPAPPPCGVPAFPPLRVRVGAGQRLRRAMWRQRRSMAAGLALTAAALAVSGLAGDGDGGHGGDTARAASRERASPPVRLVSAPVRIADAETVRLLRPGDRVDVVASGGPGAAAEEARVVARGARVERVPSAEAGGLSGEGALIVLAVPRATAAGLAGAGISGGFAVVLC</sequence>
<reference evidence="1" key="1">
    <citation type="journal article" date="2022" name="Front. Microbiol.">
        <title>Mirubactin C rescues the lethal effect of cell wall biosynthesis mutations in Bacillus subtilis.</title>
        <authorList>
            <person name="Kepplinger B."/>
            <person name="Wen X."/>
            <person name="Tyler A.R."/>
            <person name="Kim B.Y."/>
            <person name="Brown J."/>
            <person name="Banks P."/>
            <person name="Dashti Y."/>
            <person name="Mackenzie E.S."/>
            <person name="Wills C."/>
            <person name="Kawai Y."/>
            <person name="Waldron K.J."/>
            <person name="Allenby N.E.E."/>
            <person name="Wu L.J."/>
            <person name="Hall M.J."/>
            <person name="Errington J."/>
        </authorList>
    </citation>
    <scope>NUCLEOTIDE SEQUENCE</scope>
    <source>
        <strain evidence="1">MDA8-470</strain>
    </source>
</reference>
<protein>
    <recommendedName>
        <fullName evidence="3">Flp pilus assembly protein RcpC/CpaB domain-containing protein</fullName>
    </recommendedName>
</protein>
<proteinExistence type="predicted"/>
<organism evidence="1 2">
    <name type="scientific">Streptomyces drozdowiczii</name>
    <dbReference type="NCBI Taxonomy" id="202862"/>
    <lineage>
        <taxon>Bacteria</taxon>
        <taxon>Bacillati</taxon>
        <taxon>Actinomycetota</taxon>
        <taxon>Actinomycetes</taxon>
        <taxon>Kitasatosporales</taxon>
        <taxon>Streptomycetaceae</taxon>
        <taxon>Streptomyces</taxon>
    </lineage>
</organism>